<evidence type="ECO:0000256" key="4">
    <source>
        <dbReference type="PROSITE-ProRule" id="PRU00024"/>
    </source>
</evidence>
<keyword evidence="5" id="KW-0175">Coiled coil</keyword>
<evidence type="ECO:0000256" key="5">
    <source>
        <dbReference type="SAM" id="Coils"/>
    </source>
</evidence>
<dbReference type="Gene3D" id="3.30.40.10">
    <property type="entry name" value="Zinc/RING finger domain, C3HC4 (zinc finger)"/>
    <property type="match status" value="1"/>
</dbReference>
<dbReference type="PANTHER" id="PTHR25462">
    <property type="entry name" value="BONUS, ISOFORM C-RELATED"/>
    <property type="match status" value="1"/>
</dbReference>
<keyword evidence="1" id="KW-0479">Metal-binding</keyword>
<dbReference type="SUPFAM" id="SSF57850">
    <property type="entry name" value="RING/U-box"/>
    <property type="match status" value="1"/>
</dbReference>
<accession>A0A210PQJ9</accession>
<evidence type="ECO:0000259" key="9">
    <source>
        <dbReference type="PROSITE" id="PS50188"/>
    </source>
</evidence>
<dbReference type="GO" id="GO:0008270">
    <property type="term" value="F:zinc ion binding"/>
    <property type="evidence" value="ECO:0007669"/>
    <property type="project" value="UniProtKB-KW"/>
</dbReference>
<dbReference type="PROSITE" id="PS50089">
    <property type="entry name" value="ZF_RING_2"/>
    <property type="match status" value="1"/>
</dbReference>
<organism evidence="10 11">
    <name type="scientific">Mizuhopecten yessoensis</name>
    <name type="common">Japanese scallop</name>
    <name type="synonym">Patinopecten yessoensis</name>
    <dbReference type="NCBI Taxonomy" id="6573"/>
    <lineage>
        <taxon>Eukaryota</taxon>
        <taxon>Metazoa</taxon>
        <taxon>Spiralia</taxon>
        <taxon>Lophotrochozoa</taxon>
        <taxon>Mollusca</taxon>
        <taxon>Bivalvia</taxon>
        <taxon>Autobranchia</taxon>
        <taxon>Pteriomorphia</taxon>
        <taxon>Pectinida</taxon>
        <taxon>Pectinoidea</taxon>
        <taxon>Pectinidae</taxon>
        <taxon>Mizuhopecten</taxon>
    </lineage>
</organism>
<evidence type="ECO:0000256" key="2">
    <source>
        <dbReference type="ARBA" id="ARBA00022771"/>
    </source>
</evidence>
<dbReference type="InterPro" id="IPR000315">
    <property type="entry name" value="Znf_B-box"/>
</dbReference>
<feature type="region of interest" description="Disordered" evidence="6">
    <location>
        <begin position="412"/>
        <end position="456"/>
    </location>
</feature>
<dbReference type="Gene3D" id="2.60.120.920">
    <property type="match status" value="1"/>
</dbReference>
<feature type="compositionally biased region" description="Basic and acidic residues" evidence="6">
    <location>
        <begin position="376"/>
        <end position="389"/>
    </location>
</feature>
<keyword evidence="2 4" id="KW-0863">Zinc-finger</keyword>
<name>A0A210PQJ9_MIZYE</name>
<feature type="domain" description="B30.2/SPRY" evidence="9">
    <location>
        <begin position="627"/>
        <end position="846"/>
    </location>
</feature>
<feature type="domain" description="RING-type" evidence="7">
    <location>
        <begin position="11"/>
        <end position="54"/>
    </location>
</feature>
<dbReference type="InterPro" id="IPR013320">
    <property type="entry name" value="ConA-like_dom_sf"/>
</dbReference>
<protein>
    <submittedName>
        <fullName evidence="10">Transcription intermediary factor 1-alpha</fullName>
    </submittedName>
</protein>
<keyword evidence="3" id="KW-0862">Zinc</keyword>
<dbReference type="PROSITE" id="PS50119">
    <property type="entry name" value="ZF_BBOX"/>
    <property type="match status" value="1"/>
</dbReference>
<keyword evidence="11" id="KW-1185">Reference proteome</keyword>
<reference evidence="10 11" key="1">
    <citation type="journal article" date="2017" name="Nat. Ecol. Evol.">
        <title>Scallop genome provides insights into evolution of bilaterian karyotype and development.</title>
        <authorList>
            <person name="Wang S."/>
            <person name="Zhang J."/>
            <person name="Jiao W."/>
            <person name="Li J."/>
            <person name="Xun X."/>
            <person name="Sun Y."/>
            <person name="Guo X."/>
            <person name="Huan P."/>
            <person name="Dong B."/>
            <person name="Zhang L."/>
            <person name="Hu X."/>
            <person name="Sun X."/>
            <person name="Wang J."/>
            <person name="Zhao C."/>
            <person name="Wang Y."/>
            <person name="Wang D."/>
            <person name="Huang X."/>
            <person name="Wang R."/>
            <person name="Lv J."/>
            <person name="Li Y."/>
            <person name="Zhang Z."/>
            <person name="Liu B."/>
            <person name="Lu W."/>
            <person name="Hui Y."/>
            <person name="Liang J."/>
            <person name="Zhou Z."/>
            <person name="Hou R."/>
            <person name="Li X."/>
            <person name="Liu Y."/>
            <person name="Li H."/>
            <person name="Ning X."/>
            <person name="Lin Y."/>
            <person name="Zhao L."/>
            <person name="Xing Q."/>
            <person name="Dou J."/>
            <person name="Li Y."/>
            <person name="Mao J."/>
            <person name="Guo H."/>
            <person name="Dou H."/>
            <person name="Li T."/>
            <person name="Mu C."/>
            <person name="Jiang W."/>
            <person name="Fu Q."/>
            <person name="Fu X."/>
            <person name="Miao Y."/>
            <person name="Liu J."/>
            <person name="Yu Q."/>
            <person name="Li R."/>
            <person name="Liao H."/>
            <person name="Li X."/>
            <person name="Kong Y."/>
            <person name="Jiang Z."/>
            <person name="Chourrout D."/>
            <person name="Li R."/>
            <person name="Bao Z."/>
        </authorList>
    </citation>
    <scope>NUCLEOTIDE SEQUENCE [LARGE SCALE GENOMIC DNA]</scope>
    <source>
        <strain evidence="10 11">PY_sf001</strain>
    </source>
</reference>
<dbReference type="InterPro" id="IPR001870">
    <property type="entry name" value="B30.2/SPRY"/>
</dbReference>
<comment type="caution">
    <text evidence="10">The sequence shown here is derived from an EMBL/GenBank/DDBJ whole genome shotgun (WGS) entry which is preliminary data.</text>
</comment>
<dbReference type="InterPro" id="IPR043136">
    <property type="entry name" value="B30.2/SPRY_sf"/>
</dbReference>
<dbReference type="InterPro" id="IPR018957">
    <property type="entry name" value="Znf_C3HC4_RING-type"/>
</dbReference>
<proteinExistence type="predicted"/>
<dbReference type="InterPro" id="IPR013083">
    <property type="entry name" value="Znf_RING/FYVE/PHD"/>
</dbReference>
<dbReference type="InterPro" id="IPR001841">
    <property type="entry name" value="Znf_RING"/>
</dbReference>
<feature type="domain" description="B box-type" evidence="8">
    <location>
        <begin position="86"/>
        <end position="133"/>
    </location>
</feature>
<dbReference type="EMBL" id="NEDP02005555">
    <property type="protein sequence ID" value="OWF38763.1"/>
    <property type="molecule type" value="Genomic_DNA"/>
</dbReference>
<dbReference type="Pfam" id="PF00097">
    <property type="entry name" value="zf-C3HC4"/>
    <property type="match status" value="1"/>
</dbReference>
<dbReference type="Gene3D" id="3.30.160.60">
    <property type="entry name" value="Classic Zinc Finger"/>
    <property type="match status" value="1"/>
</dbReference>
<evidence type="ECO:0000256" key="6">
    <source>
        <dbReference type="SAM" id="MobiDB-lite"/>
    </source>
</evidence>
<dbReference type="SUPFAM" id="SSF49899">
    <property type="entry name" value="Concanavalin A-like lectins/glucanases"/>
    <property type="match status" value="1"/>
</dbReference>
<feature type="region of interest" description="Disordered" evidence="6">
    <location>
        <begin position="477"/>
        <end position="605"/>
    </location>
</feature>
<evidence type="ECO:0000259" key="8">
    <source>
        <dbReference type="PROSITE" id="PS50119"/>
    </source>
</evidence>
<gene>
    <name evidence="10" type="ORF">KP79_PYT20784</name>
</gene>
<dbReference type="PROSITE" id="PS50188">
    <property type="entry name" value="B302_SPRY"/>
    <property type="match status" value="1"/>
</dbReference>
<feature type="coiled-coil region" evidence="5">
    <location>
        <begin position="218"/>
        <end position="245"/>
    </location>
</feature>
<sequence length="857" mass="96940">MEDVNDDFVVCSVCTKEYDNEKRVPRVLLCLHSCCSSCLDDLTVKREVECPKCNTRHESSNESSTDFPVDSASRNFIDFLRVQRKPTEIPCTDCPDQDLAEAFCKECFVFMCGVCSSAHKRTQLTRKHAITSVDDLQDYGLDEFHRRDTCDKPGHEDQVYTFYCDRRGCDRPVCTLCAVCDHNQTNGHLIRNLTDVYEDSKSVVESVVRELNTKESPVTESIDILQRLLDDLEEKESEIVEEIDTTFNTLAQVVNDRRSQLHRELENQCISKKRDLQQKLHHLKSYAGNVQTANEFVSRAVSYTNPTEFLHLKNTILKRLLELKNLSFTAPTKEDVTLRFYQNFIEESFIQLVKNIGVVTSREKNPTTNNLPPSPPEKEITKQEEPEKLSRQFNTYAPSDRSAFQRQISQPSFTEKPVFPKQISAPNPVVDKPVYQKQASVPSPGEKPTYQRQTSVPLDHGLKDARQSVRDDIIATRQSRQQQLPPTPTVNGISGEIHPRDKSPSGRVGQVKPNGDLQRKLRPAPANIFKSDSKSSPMGLGDFLKKTTRPPMSEPGTPERSFKPITPTNPTSPGNKFNNTPKGALPTPKSPRNPHPSGAYPYGDKGALLGFHHQGSRTNVEGKELLRSIQTTPSSAVIFGDVVCPYFVFDVETIHTEREVSIDGKQLRNRKSGSPSGIPNSSKQLQKYKGIVGTFGFKEPGKYYYEVDVSFTIHQPLEETWLVFELGIGRADDIDKHHTVERHEHSRSCYVARYPEDGKLAQEFWHNRDLLTYVPLSDNTAGLTVDVTYGLVVDTKRRKWTVSDTKREKKLHTFTGIDFSEPLIPVFGTYNPDLVSVEMNIKTGSEITSFPAFLKGF</sequence>
<dbReference type="SMART" id="SM00184">
    <property type="entry name" value="RING"/>
    <property type="match status" value="1"/>
</dbReference>
<dbReference type="AlphaFoldDB" id="A0A210PQJ9"/>
<dbReference type="SMART" id="SM00336">
    <property type="entry name" value="BBOX"/>
    <property type="match status" value="2"/>
</dbReference>
<dbReference type="InterPro" id="IPR047153">
    <property type="entry name" value="TRIM45/56/19-like"/>
</dbReference>
<feature type="compositionally biased region" description="Polar residues" evidence="6">
    <location>
        <begin position="566"/>
        <end position="581"/>
    </location>
</feature>
<dbReference type="PANTHER" id="PTHR25462:SF296">
    <property type="entry name" value="MEIOTIC P26, ISOFORM F"/>
    <property type="match status" value="1"/>
</dbReference>
<dbReference type="InterPro" id="IPR003649">
    <property type="entry name" value="Bbox_C"/>
</dbReference>
<evidence type="ECO:0000259" key="7">
    <source>
        <dbReference type="PROSITE" id="PS50089"/>
    </source>
</evidence>
<evidence type="ECO:0000313" key="10">
    <source>
        <dbReference type="EMBL" id="OWF38763.1"/>
    </source>
</evidence>
<dbReference type="SMART" id="SM00502">
    <property type="entry name" value="BBC"/>
    <property type="match status" value="1"/>
</dbReference>
<dbReference type="Proteomes" id="UP000242188">
    <property type="component" value="Unassembled WGS sequence"/>
</dbReference>
<dbReference type="OrthoDB" id="6084723at2759"/>
<evidence type="ECO:0000256" key="3">
    <source>
        <dbReference type="ARBA" id="ARBA00022833"/>
    </source>
</evidence>
<feature type="compositionally biased region" description="Polar residues" evidence="6">
    <location>
        <begin position="477"/>
        <end position="492"/>
    </location>
</feature>
<evidence type="ECO:0000313" key="11">
    <source>
        <dbReference type="Proteomes" id="UP000242188"/>
    </source>
</evidence>
<feature type="region of interest" description="Disordered" evidence="6">
    <location>
        <begin position="362"/>
        <end position="389"/>
    </location>
</feature>
<evidence type="ECO:0000256" key="1">
    <source>
        <dbReference type="ARBA" id="ARBA00022723"/>
    </source>
</evidence>